<accession>A0ABQ2DJT7</accession>
<dbReference type="InterPro" id="IPR003141">
    <property type="entry name" value="Pol/His_phosphatase_N"/>
</dbReference>
<dbReference type="Pfam" id="PF14579">
    <property type="entry name" value="HHH_6"/>
    <property type="match status" value="1"/>
</dbReference>
<evidence type="ECO:0000313" key="12">
    <source>
        <dbReference type="Proteomes" id="UP000632222"/>
    </source>
</evidence>
<dbReference type="Pfam" id="PF17657">
    <property type="entry name" value="DNA_pol3_finger"/>
    <property type="match status" value="1"/>
</dbReference>
<dbReference type="InterPro" id="IPR040982">
    <property type="entry name" value="DNA_pol3_finger"/>
</dbReference>
<keyword evidence="5" id="KW-0235">DNA replication</keyword>
<keyword evidence="4" id="KW-0548">Nucleotidyltransferase</keyword>
<dbReference type="PANTHER" id="PTHR32294:SF4">
    <property type="entry name" value="ERROR-PRONE DNA POLYMERASE"/>
    <property type="match status" value="1"/>
</dbReference>
<dbReference type="PANTHER" id="PTHR32294">
    <property type="entry name" value="DNA POLYMERASE III SUBUNIT ALPHA"/>
    <property type="match status" value="1"/>
</dbReference>
<evidence type="ECO:0000256" key="2">
    <source>
        <dbReference type="ARBA" id="ARBA00022490"/>
    </source>
</evidence>
<evidence type="ECO:0000259" key="10">
    <source>
        <dbReference type="SMART" id="SM00481"/>
    </source>
</evidence>
<keyword evidence="2" id="KW-0963">Cytoplasm</keyword>
<dbReference type="NCBIfam" id="TIGR00594">
    <property type="entry name" value="polc"/>
    <property type="match status" value="1"/>
</dbReference>
<evidence type="ECO:0000313" key="11">
    <source>
        <dbReference type="EMBL" id="GGJ59025.1"/>
    </source>
</evidence>
<proteinExistence type="predicted"/>
<keyword evidence="7" id="KW-0239">DNA-directed DNA polymerase</keyword>
<evidence type="ECO:0000256" key="3">
    <source>
        <dbReference type="ARBA" id="ARBA00022679"/>
    </source>
</evidence>
<dbReference type="Proteomes" id="UP000632222">
    <property type="component" value="Unassembled WGS sequence"/>
</dbReference>
<protein>
    <recommendedName>
        <fullName evidence="1">DNA-directed DNA polymerase</fullName>
        <ecNumber evidence="1">2.7.7.7</ecNumber>
    </recommendedName>
</protein>
<dbReference type="CDD" id="cd04485">
    <property type="entry name" value="DnaE_OBF"/>
    <property type="match status" value="1"/>
</dbReference>
<keyword evidence="8" id="KW-0234">DNA repair</keyword>
<sequence>MTLKALLTVHSFFSEGAGVSSPTQLVKRARELGYKAIGLVDDQSMAGAVELAQACEEQGLLPIHGSTLNITAEVLGESFAAPLVILCTSRDSYAELNSLITQLHDGQVVQPADLSGKGFRVLTGSRQGLLARLLVEGDFRRARNWVQHLKALLGGDIFIQLWHDLYQEDDSLSRLTCELAREEGIECMLSPEVRYATEDQWIVHDALVCARLGITVMDPHPLRPQNGEQCIRDPAHYLERLPSRKAAHTANLLARSCVFHLLPDKLELANAAIPEGFSPYLWLFARTHTALEERYPPELQQQASKRLSYELGVIRRMGMENFFLVATEVMDFCKSRGILASGRGSAAGSIVCYLLGITIVDPIQLDLTFERFLVEGSKSTPDIDIDISSARRREVLSWVEERFGQDSCEAMVCNRITYRLSSALQDLSRALGLPQHQANELTKSLGRDYRHLRPADAAKAQVIFDEVLGNSPVKGKLIDVLSRMDRKTVRHLAPHSGGVILARHPLHHYTPQRRSSGGIRHIEFDKDDAESLGLVKLDLLGLRMLSALENALSEIERIEDIKLDLTTLKDHPKVWWRISRGDTLTLFQIESPGQIQLSVRNRPKNMLELAHQIALFRPGPITSSTVHPYLRRRAGKEEITYPHPTLQPILSRTYGVILYQEQILRVCHDFAGLDWVTADRYRKRLAKWEDPEEITLLRDEFVQSAVQAHQSSSHPVTEEVALEVFQMCEKFKGYGFPESHAASFARHTYASAFLREFFAAEFITGVLNHEPGMYARSTVLQEAARHGVQILPLHIQCSGALFTVEVTGTQRGKPQKSIRFGFCGVKGLSETGIQQLVLERTRGEFQTLEDFFVRVSLTSKEYEALVIAGAFDPFLERREALFQLKTLLNSVRGGSQALFVPQVKTPVLQPLSEREIFNWNQALKHSQENGKHVMDFYQEELSAMGVVPLSTLRDGEKVCTAGLVTQRQMPPTANGVAFYTLESSHGQVQVVIPPELWDRERVVLRDAQILVVEGAVVKRGRHTGITAEGVWCWARRPARKQTLV</sequence>
<dbReference type="Gene3D" id="3.20.20.140">
    <property type="entry name" value="Metal-dependent hydrolases"/>
    <property type="match status" value="1"/>
</dbReference>
<comment type="caution">
    <text evidence="11">The sequence shown here is derived from an EMBL/GenBank/DDBJ whole genome shotgun (WGS) entry which is preliminary data.</text>
</comment>
<organism evidence="11 12">
    <name type="scientific">Deinococcus roseus</name>
    <dbReference type="NCBI Taxonomy" id="392414"/>
    <lineage>
        <taxon>Bacteria</taxon>
        <taxon>Thermotogati</taxon>
        <taxon>Deinococcota</taxon>
        <taxon>Deinococci</taxon>
        <taxon>Deinococcales</taxon>
        <taxon>Deinococcaceae</taxon>
        <taxon>Deinococcus</taxon>
    </lineage>
</organism>
<dbReference type="Pfam" id="PF02811">
    <property type="entry name" value="PHP"/>
    <property type="match status" value="1"/>
</dbReference>
<evidence type="ECO:0000256" key="4">
    <source>
        <dbReference type="ARBA" id="ARBA00022695"/>
    </source>
</evidence>
<dbReference type="EC" id="2.7.7.7" evidence="1"/>
<reference evidence="12" key="1">
    <citation type="journal article" date="2019" name="Int. J. Syst. Evol. Microbiol.">
        <title>The Global Catalogue of Microorganisms (GCM) 10K type strain sequencing project: providing services to taxonomists for standard genome sequencing and annotation.</title>
        <authorList>
            <consortium name="The Broad Institute Genomics Platform"/>
            <consortium name="The Broad Institute Genome Sequencing Center for Infectious Disease"/>
            <person name="Wu L."/>
            <person name="Ma J."/>
        </authorList>
    </citation>
    <scope>NUCLEOTIDE SEQUENCE [LARGE SCALE GENOMIC DNA]</scope>
    <source>
        <strain evidence="12">JCM 14370</strain>
    </source>
</reference>
<dbReference type="InterPro" id="IPR004013">
    <property type="entry name" value="PHP_dom"/>
</dbReference>
<feature type="domain" description="Polymerase/histidinol phosphatase N-terminal" evidence="10">
    <location>
        <begin position="5"/>
        <end position="72"/>
    </location>
</feature>
<dbReference type="SMART" id="SM00481">
    <property type="entry name" value="POLIIIAc"/>
    <property type="match status" value="1"/>
</dbReference>
<evidence type="ECO:0000256" key="9">
    <source>
        <dbReference type="ARBA" id="ARBA00049244"/>
    </source>
</evidence>
<evidence type="ECO:0000256" key="7">
    <source>
        <dbReference type="ARBA" id="ARBA00022932"/>
    </source>
</evidence>
<keyword evidence="6" id="KW-0227">DNA damage</keyword>
<dbReference type="Pfam" id="PF07733">
    <property type="entry name" value="DNA_pol3_alpha"/>
    <property type="match status" value="1"/>
</dbReference>
<dbReference type="InterPro" id="IPR016195">
    <property type="entry name" value="Pol/histidinol_Pase-like"/>
</dbReference>
<dbReference type="InterPro" id="IPR004805">
    <property type="entry name" value="DnaE2/DnaE/PolC"/>
</dbReference>
<dbReference type="EMBL" id="BMOD01000047">
    <property type="protein sequence ID" value="GGJ59025.1"/>
    <property type="molecule type" value="Genomic_DNA"/>
</dbReference>
<dbReference type="Gene3D" id="1.10.150.870">
    <property type="match status" value="1"/>
</dbReference>
<dbReference type="SUPFAM" id="SSF89550">
    <property type="entry name" value="PHP domain-like"/>
    <property type="match status" value="1"/>
</dbReference>
<comment type="catalytic activity">
    <reaction evidence="9">
        <text>DNA(n) + a 2'-deoxyribonucleoside 5'-triphosphate = DNA(n+1) + diphosphate</text>
        <dbReference type="Rhea" id="RHEA:22508"/>
        <dbReference type="Rhea" id="RHEA-COMP:17339"/>
        <dbReference type="Rhea" id="RHEA-COMP:17340"/>
        <dbReference type="ChEBI" id="CHEBI:33019"/>
        <dbReference type="ChEBI" id="CHEBI:61560"/>
        <dbReference type="ChEBI" id="CHEBI:173112"/>
        <dbReference type="EC" id="2.7.7.7"/>
    </reaction>
</comment>
<evidence type="ECO:0000256" key="6">
    <source>
        <dbReference type="ARBA" id="ARBA00022763"/>
    </source>
</evidence>
<keyword evidence="3" id="KW-0808">Transferase</keyword>
<keyword evidence="12" id="KW-1185">Reference proteome</keyword>
<dbReference type="InterPro" id="IPR011708">
    <property type="entry name" value="DNA_pol3_alpha_NTPase_dom"/>
</dbReference>
<evidence type="ECO:0000256" key="1">
    <source>
        <dbReference type="ARBA" id="ARBA00012417"/>
    </source>
</evidence>
<evidence type="ECO:0000256" key="8">
    <source>
        <dbReference type="ARBA" id="ARBA00023204"/>
    </source>
</evidence>
<dbReference type="RefSeq" id="WP_189009232.1">
    <property type="nucleotide sequence ID" value="NZ_BMOD01000047.1"/>
</dbReference>
<evidence type="ECO:0000256" key="5">
    <source>
        <dbReference type="ARBA" id="ARBA00022705"/>
    </source>
</evidence>
<name>A0ABQ2DJT7_9DEIO</name>
<gene>
    <name evidence="11" type="primary">dnaE2</name>
    <name evidence="11" type="ORF">GCM10008938_51350</name>
</gene>
<dbReference type="InterPro" id="IPR029460">
    <property type="entry name" value="DNAPol_HHH"/>
</dbReference>